<dbReference type="Pfam" id="PF12399">
    <property type="entry name" value="BCA_ABC_TP_C"/>
    <property type="match status" value="1"/>
</dbReference>
<dbReference type="GO" id="GO:0016887">
    <property type="term" value="F:ATP hydrolysis activity"/>
    <property type="evidence" value="ECO:0007669"/>
    <property type="project" value="InterPro"/>
</dbReference>
<dbReference type="Gene3D" id="3.40.50.300">
    <property type="entry name" value="P-loop containing nucleotide triphosphate hydrolases"/>
    <property type="match status" value="1"/>
</dbReference>
<dbReference type="OrthoDB" id="9806149at2"/>
<protein>
    <submittedName>
        <fullName evidence="6">ABC transporter ATP-binding protein</fullName>
    </submittedName>
</protein>
<dbReference type="GO" id="GO:0005524">
    <property type="term" value="F:ATP binding"/>
    <property type="evidence" value="ECO:0007669"/>
    <property type="project" value="UniProtKB-KW"/>
</dbReference>
<accession>A0A1C1YXV1</accession>
<dbReference type="InterPro" id="IPR017871">
    <property type="entry name" value="ABC_transporter-like_CS"/>
</dbReference>
<evidence type="ECO:0000256" key="3">
    <source>
        <dbReference type="ARBA" id="ARBA00022741"/>
    </source>
</evidence>
<comment type="similarity">
    <text evidence="1">Belongs to the ABC transporter superfamily.</text>
</comment>
<keyword evidence="2" id="KW-0813">Transport</keyword>
<sequence length="234" mass="25720">MLEVNALRKVFGGLVAVDTISFTVPENSILGLIGVNGSGKTTIMNCINGIYDATEGAINFRGTNLVGKKPYEIARLGIGRTFQVPRLFRRLTLTENLMVPVLEDSRSNAELTEKANALLAEVDLYRIRDNHAEELSGGQQKLVELLRVMMLNPDLILLDEPFAGVHPNLCKVFLDQILKLKDAGKSFILVSHDLTSVYSLSEHLLVLNQGKKIAEGNAADIQHNPDVIEAFLGR</sequence>
<keyword evidence="7" id="KW-1185">Reference proteome</keyword>
<gene>
    <name evidence="6" type="ORF">AWJ14_13725</name>
</gene>
<evidence type="ECO:0000256" key="2">
    <source>
        <dbReference type="ARBA" id="ARBA00022448"/>
    </source>
</evidence>
<evidence type="ECO:0000313" key="7">
    <source>
        <dbReference type="Proteomes" id="UP000094795"/>
    </source>
</evidence>
<evidence type="ECO:0000256" key="4">
    <source>
        <dbReference type="ARBA" id="ARBA00022840"/>
    </source>
</evidence>
<dbReference type="PANTHER" id="PTHR45772:SF9">
    <property type="entry name" value="CONSERVED COMPONENT OF ABC TRANSPORTER FOR NATURAL AMINO ACIDS"/>
    <property type="match status" value="1"/>
</dbReference>
<dbReference type="Pfam" id="PF00005">
    <property type="entry name" value="ABC_tran"/>
    <property type="match status" value="1"/>
</dbReference>
<dbReference type="PROSITE" id="PS00211">
    <property type="entry name" value="ABC_TRANSPORTER_1"/>
    <property type="match status" value="1"/>
</dbReference>
<dbReference type="PANTHER" id="PTHR45772">
    <property type="entry name" value="CONSERVED COMPONENT OF ABC TRANSPORTER FOR NATURAL AMINO ACIDS-RELATED"/>
    <property type="match status" value="1"/>
</dbReference>
<dbReference type="SMART" id="SM00382">
    <property type="entry name" value="AAA"/>
    <property type="match status" value="1"/>
</dbReference>
<evidence type="ECO:0000313" key="6">
    <source>
        <dbReference type="EMBL" id="OCW58384.1"/>
    </source>
</evidence>
<dbReference type="Proteomes" id="UP000094795">
    <property type="component" value="Unassembled WGS sequence"/>
</dbReference>
<keyword evidence="4 6" id="KW-0067">ATP-binding</keyword>
<dbReference type="GO" id="GO:0005886">
    <property type="term" value="C:plasma membrane"/>
    <property type="evidence" value="ECO:0007669"/>
    <property type="project" value="TreeGrafter"/>
</dbReference>
<dbReference type="InterPro" id="IPR003439">
    <property type="entry name" value="ABC_transporter-like_ATP-bd"/>
</dbReference>
<dbReference type="AlphaFoldDB" id="A0A1C1YXV1"/>
<proteinExistence type="inferred from homology"/>
<reference evidence="6 7" key="1">
    <citation type="submission" date="2015-12" db="EMBL/GenBank/DDBJ databases">
        <authorList>
            <person name="Shamseldin A."/>
            <person name="Moawad H."/>
            <person name="Abd El-Rahim W.M."/>
            <person name="Sadowsky M.J."/>
        </authorList>
    </citation>
    <scope>NUCLEOTIDE SEQUENCE [LARGE SCALE GENOMIC DNA]</scope>
    <source>
        <strain evidence="6 7">JC234</strain>
    </source>
</reference>
<dbReference type="CDD" id="cd03219">
    <property type="entry name" value="ABC_Mj1267_LivG_branched"/>
    <property type="match status" value="1"/>
</dbReference>
<dbReference type="RefSeq" id="WP_066176689.1">
    <property type="nucleotide sequence ID" value="NZ_LQZT01000007.1"/>
</dbReference>
<dbReference type="PROSITE" id="PS50893">
    <property type="entry name" value="ABC_TRANSPORTER_2"/>
    <property type="match status" value="1"/>
</dbReference>
<dbReference type="InterPro" id="IPR003593">
    <property type="entry name" value="AAA+_ATPase"/>
</dbReference>
<dbReference type="InterPro" id="IPR051120">
    <property type="entry name" value="ABC_AA/LPS_Transport"/>
</dbReference>
<evidence type="ECO:0000259" key="5">
    <source>
        <dbReference type="PROSITE" id="PS50893"/>
    </source>
</evidence>
<dbReference type="STRING" id="1480615.AWJ14_13725"/>
<dbReference type="InterPro" id="IPR032823">
    <property type="entry name" value="BCA_ABC_TP_C"/>
</dbReference>
<dbReference type="InterPro" id="IPR027417">
    <property type="entry name" value="P-loop_NTPase"/>
</dbReference>
<evidence type="ECO:0000256" key="1">
    <source>
        <dbReference type="ARBA" id="ARBA00005417"/>
    </source>
</evidence>
<dbReference type="EMBL" id="LQZT01000007">
    <property type="protein sequence ID" value="OCW58384.1"/>
    <property type="molecule type" value="Genomic_DNA"/>
</dbReference>
<comment type="caution">
    <text evidence="6">The sequence shown here is derived from an EMBL/GenBank/DDBJ whole genome shotgun (WGS) entry which is preliminary data.</text>
</comment>
<organism evidence="6 7">
    <name type="scientific">Hoeflea olei</name>
    <dbReference type="NCBI Taxonomy" id="1480615"/>
    <lineage>
        <taxon>Bacteria</taxon>
        <taxon>Pseudomonadati</taxon>
        <taxon>Pseudomonadota</taxon>
        <taxon>Alphaproteobacteria</taxon>
        <taxon>Hyphomicrobiales</taxon>
        <taxon>Rhizobiaceae</taxon>
        <taxon>Hoeflea</taxon>
    </lineage>
</organism>
<keyword evidence="3" id="KW-0547">Nucleotide-binding</keyword>
<dbReference type="SUPFAM" id="SSF52540">
    <property type="entry name" value="P-loop containing nucleoside triphosphate hydrolases"/>
    <property type="match status" value="1"/>
</dbReference>
<name>A0A1C1YXV1_9HYPH</name>
<feature type="domain" description="ABC transporter" evidence="5">
    <location>
        <begin position="2"/>
        <end position="234"/>
    </location>
</feature>